<evidence type="ECO:0000313" key="3">
    <source>
        <dbReference type="Proteomes" id="UP000199614"/>
    </source>
</evidence>
<feature type="transmembrane region" description="Helical" evidence="1">
    <location>
        <begin position="43"/>
        <end position="63"/>
    </location>
</feature>
<dbReference type="Proteomes" id="UP000199614">
    <property type="component" value="Unassembled WGS sequence"/>
</dbReference>
<feature type="transmembrane region" description="Helical" evidence="1">
    <location>
        <begin position="69"/>
        <end position="88"/>
    </location>
</feature>
<dbReference type="AlphaFoldDB" id="A0A1I5BKK9"/>
<keyword evidence="1" id="KW-1133">Transmembrane helix</keyword>
<sequence>MDEPIRPNPLRWLLYAYGAGLPARHRTWVLYDVTTSSWQVRHLARVTVQLFPIGVALFLVIPGPVYVKALSVLAGALLGAFYGVAYMYESVEHRVAKAGYPVGHAAAVRAAADEDDRAEAQERYERRWRGP</sequence>
<evidence type="ECO:0008006" key="4">
    <source>
        <dbReference type="Google" id="ProtNLM"/>
    </source>
</evidence>
<organism evidence="2 3">
    <name type="scientific">Pseudonocardia ammonioxydans</name>
    <dbReference type="NCBI Taxonomy" id="260086"/>
    <lineage>
        <taxon>Bacteria</taxon>
        <taxon>Bacillati</taxon>
        <taxon>Actinomycetota</taxon>
        <taxon>Actinomycetes</taxon>
        <taxon>Pseudonocardiales</taxon>
        <taxon>Pseudonocardiaceae</taxon>
        <taxon>Pseudonocardia</taxon>
    </lineage>
</organism>
<keyword evidence="3" id="KW-1185">Reference proteome</keyword>
<dbReference type="STRING" id="260086.SAMN05216207_1020134"/>
<proteinExistence type="predicted"/>
<protein>
    <recommendedName>
        <fullName evidence="4">DUF5313 domain-containing protein</fullName>
    </recommendedName>
</protein>
<dbReference type="EMBL" id="FOUY01000020">
    <property type="protein sequence ID" value="SFN75166.1"/>
    <property type="molecule type" value="Genomic_DNA"/>
</dbReference>
<keyword evidence="1" id="KW-0812">Transmembrane</keyword>
<dbReference type="InterPro" id="IPR035197">
    <property type="entry name" value="DUF5313"/>
</dbReference>
<accession>A0A1I5BKK9</accession>
<gene>
    <name evidence="2" type="ORF">SAMN05216207_1020134</name>
</gene>
<reference evidence="2 3" key="1">
    <citation type="submission" date="2016-10" db="EMBL/GenBank/DDBJ databases">
        <authorList>
            <person name="de Groot N.N."/>
        </authorList>
    </citation>
    <scope>NUCLEOTIDE SEQUENCE [LARGE SCALE GENOMIC DNA]</scope>
    <source>
        <strain evidence="2 3">CGMCC 4.1877</strain>
    </source>
</reference>
<evidence type="ECO:0000256" key="1">
    <source>
        <dbReference type="SAM" id="Phobius"/>
    </source>
</evidence>
<name>A0A1I5BKK9_PSUAM</name>
<dbReference type="OrthoDB" id="5195204at2"/>
<evidence type="ECO:0000313" key="2">
    <source>
        <dbReference type="EMBL" id="SFN75166.1"/>
    </source>
</evidence>
<dbReference type="RefSeq" id="WP_093346389.1">
    <property type="nucleotide sequence ID" value="NZ_FOUY01000020.1"/>
</dbReference>
<dbReference type="Pfam" id="PF17240">
    <property type="entry name" value="DUF5313"/>
    <property type="match status" value="1"/>
</dbReference>
<keyword evidence="1" id="KW-0472">Membrane</keyword>